<dbReference type="Proteomes" id="UP000432464">
    <property type="component" value="Unassembled WGS sequence"/>
</dbReference>
<name>A0A6I3L0F6_9NOCA</name>
<reference evidence="1 2" key="1">
    <citation type="submission" date="2019-11" db="EMBL/GenBank/DDBJ databases">
        <title>Nocardia sp. nov. CT2-14 isolated from soil.</title>
        <authorList>
            <person name="Kanchanasin P."/>
            <person name="Tanasupawat S."/>
            <person name="Yuki M."/>
            <person name="Kudo T."/>
        </authorList>
    </citation>
    <scope>NUCLEOTIDE SEQUENCE [LARGE SCALE GENOMIC DNA]</scope>
    <source>
        <strain evidence="1 2">CT2-14</strain>
    </source>
</reference>
<gene>
    <name evidence="1" type="ORF">GLP40_15205</name>
</gene>
<evidence type="ECO:0000313" key="1">
    <source>
        <dbReference type="EMBL" id="MTE14106.1"/>
    </source>
</evidence>
<organism evidence="1 2">
    <name type="scientific">Nocardia aurantiaca</name>
    <dbReference type="NCBI Taxonomy" id="2675850"/>
    <lineage>
        <taxon>Bacteria</taxon>
        <taxon>Bacillati</taxon>
        <taxon>Actinomycetota</taxon>
        <taxon>Actinomycetes</taxon>
        <taxon>Mycobacteriales</taxon>
        <taxon>Nocardiaceae</taxon>
        <taxon>Nocardia</taxon>
    </lineage>
</organism>
<dbReference type="EMBL" id="WMBB01000006">
    <property type="protein sequence ID" value="MTE14106.1"/>
    <property type="molecule type" value="Genomic_DNA"/>
</dbReference>
<dbReference type="AlphaFoldDB" id="A0A6I3L0F6"/>
<keyword evidence="2" id="KW-1185">Reference proteome</keyword>
<sequence length="79" mass="8668">MNGDGSDSLFDQLIDWSAESKADNYRRYFDLPADPEHAALHAIMEGAPIMADLVYRLNPDIDLAIVTEEAAISGIPVSF</sequence>
<dbReference type="RefSeq" id="WP_154788513.1">
    <property type="nucleotide sequence ID" value="NZ_WMBB01000006.1"/>
</dbReference>
<comment type="caution">
    <text evidence="1">The sequence shown here is derived from an EMBL/GenBank/DDBJ whole genome shotgun (WGS) entry which is preliminary data.</text>
</comment>
<evidence type="ECO:0000313" key="2">
    <source>
        <dbReference type="Proteomes" id="UP000432464"/>
    </source>
</evidence>
<accession>A0A6I3L0F6</accession>
<proteinExistence type="predicted"/>
<protein>
    <submittedName>
        <fullName evidence="1">Uncharacterized protein</fullName>
    </submittedName>
</protein>